<keyword evidence="6 8" id="KW-0472">Membrane</keyword>
<comment type="similarity">
    <text evidence="8 9">Belongs to the TonB-dependent receptor family.</text>
</comment>
<proteinExistence type="inferred from homology"/>
<reference evidence="13" key="1">
    <citation type="journal article" date="2012" name="PLoS ONE">
        <title>The success of Acinetobacter species; genetic, metabolic and virulence attributes.</title>
        <authorList>
            <person name="Peleg A.Y."/>
            <person name="de Breij A."/>
            <person name="Adams M.D."/>
            <person name="Cerqueira G.M."/>
            <person name="Mocali S."/>
            <person name="Galardini M."/>
            <person name="Nibbering P.H."/>
            <person name="Earl A.M."/>
            <person name="Ward D.V."/>
            <person name="Paterson D.L."/>
            <person name="Seifert H."/>
            <person name="Dijkshoorn L."/>
        </authorList>
    </citation>
    <scope>NUCLEOTIDE SEQUENCE [LARGE SCALE GENOMIC DNA]</scope>
    <source>
        <strain evidence="13">ATCC 19606 / DSM 30007 / JCM 6841 / CCUG 19606 / CIP 70.34 / NBRC 109757 / NCIMB 12457 / NCTC 12156 / 81</strain>
    </source>
</reference>
<dbReference type="BioCyc" id="ABAU575584-HMP:GM69-2356-MONOMER"/>
<evidence type="ECO:0000256" key="6">
    <source>
        <dbReference type="ARBA" id="ARBA00023136"/>
    </source>
</evidence>
<name>D0CC45_ACIB2</name>
<keyword evidence="7 8" id="KW-0998">Cell outer membrane</keyword>
<organism evidence="12 13">
    <name type="scientific">Acinetobacter baumannii (strain ATCC 19606 / DSM 30007 / JCM 6841 / CCUG 19606 / CIP 70.34 / NBRC 109757 / NCIMB 12457 / NCTC 12156 / 81)</name>
    <dbReference type="NCBI Taxonomy" id="575584"/>
    <lineage>
        <taxon>Bacteria</taxon>
        <taxon>Pseudomonadati</taxon>
        <taxon>Pseudomonadota</taxon>
        <taxon>Gammaproteobacteria</taxon>
        <taxon>Moraxellales</taxon>
        <taxon>Moraxellaceae</taxon>
        <taxon>Acinetobacter</taxon>
        <taxon>Acinetobacter calcoaceticus/baumannii complex</taxon>
    </lineage>
</organism>
<feature type="domain" description="TonB-dependent receptor plug" evidence="11">
    <location>
        <begin position="77"/>
        <end position="195"/>
    </location>
</feature>
<evidence type="ECO:0000256" key="5">
    <source>
        <dbReference type="ARBA" id="ARBA00023077"/>
    </source>
</evidence>
<sequence>MDIVGRSLFCLLINMYLNNLKYVGALKNKRSFIFVFVALFHPLKSYAQETVEQTQNQAKPDKVVRVAVTGSRISKAQKDGPTSVTVITAADIEKQGFSNAFDALNNLTQNTGFVQGADYGNTFTPAANAISLRGLGPNHTLTLINGHRVADYPVPYDGSVNFVNLANIPTAIIDRIEILNGGASAIYGSDAIAGVVNIILKKKTDGTQFNIKAGGTKEGGENLRLQLSGSKTLDKLSLVYGVELSGREPIWAADRDFMKSRTRLGEKPDTIVGRKNADTGKYLSIGGCQAFNGLFNGSVNNIGQAGADNCASGLARPTYWTVQTQNRSQNGYLGLDYELNDKTQLFADFLIGANQIENNTRSPTWTSLAATSGYFLNQDSGNYEIWNRRFAPEELGGVERINKKWKELSSNLNFGIRGDIGETSWSYEAAYNGSIYTSQLNRQGLLRSNVDEYFLGQQLGTDADGIPIYSPHLDRLSRPLTASEFESISGTTKEKDKSWAQSLTLSANGDVFKLPAGTAKLAAVAEIGRQGFSIKPDQAVENGEFYNTSSSGEYSGTRTRQALGAELFLPLAKPLNLTLSGRYDRYALSDNSIDKLTFGSGLEFRPHPTLLVRGNYATSFRAPDMNYLFLNQQKGYFASTTDYLRCSQTGQPLDKCTFKDYAPGANYTLTGNKELKPEEGKSYGVGFVWSPTNKFDISIDYWDIKIDNLVTNLSADKILRLEADCRLGNQDINSAACIDALARVERNPANAVVDPNVIKNINIVPINAASDHTRGIDFTSRWRWKTDSFGNFLWTINYSRVLEHEYQQSKDGEKDDYLKDLTIPDWRDRFNTSLSWSFGDWASTVLVNRYGKIPNGDQTAYLSPTYLVNWSGTYQISPKASASIIINNLFDKVKRDDTGGWPYYPVGSYSPFGRQGWLEFNYKF</sequence>
<dbReference type="InterPro" id="IPR039426">
    <property type="entry name" value="TonB-dep_rcpt-like"/>
</dbReference>
<keyword evidence="5 9" id="KW-0798">TonB box</keyword>
<protein>
    <submittedName>
        <fullName evidence="12">TonB-dependent receptor plug domain protein</fullName>
    </submittedName>
</protein>
<evidence type="ECO:0000256" key="1">
    <source>
        <dbReference type="ARBA" id="ARBA00004571"/>
    </source>
</evidence>
<keyword evidence="3 8" id="KW-1134">Transmembrane beta strand</keyword>
<dbReference type="PANTHER" id="PTHR47234">
    <property type="match status" value="1"/>
</dbReference>
<dbReference type="CDD" id="cd01347">
    <property type="entry name" value="ligand_gated_channel"/>
    <property type="match status" value="1"/>
</dbReference>
<evidence type="ECO:0000256" key="9">
    <source>
        <dbReference type="RuleBase" id="RU003357"/>
    </source>
</evidence>
<evidence type="ECO:0000259" key="10">
    <source>
        <dbReference type="Pfam" id="PF00593"/>
    </source>
</evidence>
<dbReference type="Proteomes" id="UP000005740">
    <property type="component" value="Unassembled WGS sequence"/>
</dbReference>
<evidence type="ECO:0000256" key="4">
    <source>
        <dbReference type="ARBA" id="ARBA00022692"/>
    </source>
</evidence>
<dbReference type="InterPro" id="IPR036942">
    <property type="entry name" value="Beta-barrel_TonB_sf"/>
</dbReference>
<dbReference type="Pfam" id="PF07715">
    <property type="entry name" value="Plug"/>
    <property type="match status" value="1"/>
</dbReference>
<feature type="domain" description="TonB-dependent receptor-like beta-barrel" evidence="10">
    <location>
        <begin position="422"/>
        <end position="889"/>
    </location>
</feature>
<dbReference type="SUPFAM" id="SSF56935">
    <property type="entry name" value="Porins"/>
    <property type="match status" value="1"/>
</dbReference>
<dbReference type="PANTHER" id="PTHR47234:SF1">
    <property type="entry name" value="TONB-DEPENDENT RECEPTOR"/>
    <property type="match status" value="1"/>
</dbReference>
<keyword evidence="12" id="KW-0675">Receptor</keyword>
<dbReference type="InterPro" id="IPR037066">
    <property type="entry name" value="Plug_dom_sf"/>
</dbReference>
<evidence type="ECO:0000256" key="3">
    <source>
        <dbReference type="ARBA" id="ARBA00022452"/>
    </source>
</evidence>
<dbReference type="Gene3D" id="2.170.130.10">
    <property type="entry name" value="TonB-dependent receptor, plug domain"/>
    <property type="match status" value="1"/>
</dbReference>
<evidence type="ECO:0000313" key="13">
    <source>
        <dbReference type="Proteomes" id="UP000005740"/>
    </source>
</evidence>
<evidence type="ECO:0000259" key="11">
    <source>
        <dbReference type="Pfam" id="PF07715"/>
    </source>
</evidence>
<dbReference type="InterPro" id="IPR000531">
    <property type="entry name" value="Beta-barrel_TonB"/>
</dbReference>
<evidence type="ECO:0000256" key="2">
    <source>
        <dbReference type="ARBA" id="ARBA00022448"/>
    </source>
</evidence>
<accession>D0CC45</accession>
<dbReference type="GO" id="GO:0009279">
    <property type="term" value="C:cell outer membrane"/>
    <property type="evidence" value="ECO:0007669"/>
    <property type="project" value="UniProtKB-SubCell"/>
</dbReference>
<evidence type="ECO:0000313" key="12">
    <source>
        <dbReference type="EMBL" id="EEX03283.1"/>
    </source>
</evidence>
<dbReference type="Pfam" id="PF00593">
    <property type="entry name" value="TonB_dep_Rec_b-barrel"/>
    <property type="match status" value="1"/>
</dbReference>
<evidence type="ECO:0000256" key="7">
    <source>
        <dbReference type="ARBA" id="ARBA00023237"/>
    </source>
</evidence>
<keyword evidence="4 8" id="KW-0812">Transmembrane</keyword>
<dbReference type="EMBL" id="GG704575">
    <property type="protein sequence ID" value="EEX03283.1"/>
    <property type="molecule type" value="Genomic_DNA"/>
</dbReference>
<keyword evidence="2 8" id="KW-0813">Transport</keyword>
<comment type="subcellular location">
    <subcellularLocation>
        <location evidence="1 8">Cell outer membrane</location>
        <topology evidence="1 8">Multi-pass membrane protein</topology>
    </subcellularLocation>
</comment>
<dbReference type="InterPro" id="IPR012910">
    <property type="entry name" value="Plug_dom"/>
</dbReference>
<evidence type="ECO:0000256" key="8">
    <source>
        <dbReference type="PROSITE-ProRule" id="PRU01360"/>
    </source>
</evidence>
<dbReference type="Gene3D" id="2.40.170.20">
    <property type="entry name" value="TonB-dependent receptor, beta-barrel domain"/>
    <property type="match status" value="1"/>
</dbReference>
<dbReference type="PROSITE" id="PS52016">
    <property type="entry name" value="TONB_DEPENDENT_REC_3"/>
    <property type="match status" value="1"/>
</dbReference>
<dbReference type="AlphaFoldDB" id="D0CC45"/>
<gene>
    <name evidence="12" type="ORF">HMPREF0010_02325</name>
</gene>